<dbReference type="EMBL" id="GBRH01215193">
    <property type="protein sequence ID" value="JAD82702.1"/>
    <property type="molecule type" value="Transcribed_RNA"/>
</dbReference>
<evidence type="ECO:0000256" key="1">
    <source>
        <dbReference type="SAM" id="MobiDB-lite"/>
    </source>
</evidence>
<dbReference type="PANTHER" id="PTHR47926:SF471">
    <property type="entry name" value="DYW DOMAIN-CONTAINING PROTEIN"/>
    <property type="match status" value="1"/>
</dbReference>
<reference evidence="2" key="2">
    <citation type="journal article" date="2015" name="Data Brief">
        <title>Shoot transcriptome of the giant reed, Arundo donax.</title>
        <authorList>
            <person name="Barrero R.A."/>
            <person name="Guerrero F.D."/>
            <person name="Moolhuijzen P."/>
            <person name="Goolsby J.A."/>
            <person name="Tidwell J."/>
            <person name="Bellgard S.E."/>
            <person name="Bellgard M.I."/>
        </authorList>
    </citation>
    <scope>NUCLEOTIDE SEQUENCE</scope>
    <source>
        <tissue evidence="2">Shoot tissue taken approximately 20 cm above the soil surface</tissue>
    </source>
</reference>
<reference evidence="2" key="1">
    <citation type="submission" date="2014-09" db="EMBL/GenBank/DDBJ databases">
        <authorList>
            <person name="Magalhaes I.L.F."/>
            <person name="Oliveira U."/>
            <person name="Santos F.R."/>
            <person name="Vidigal T.H.D.A."/>
            <person name="Brescovit A.D."/>
            <person name="Santos A.J."/>
        </authorList>
    </citation>
    <scope>NUCLEOTIDE SEQUENCE</scope>
    <source>
        <tissue evidence="2">Shoot tissue taken approximately 20 cm above the soil surface</tissue>
    </source>
</reference>
<dbReference type="Gene3D" id="1.25.40.10">
    <property type="entry name" value="Tetratricopeptide repeat domain"/>
    <property type="match status" value="1"/>
</dbReference>
<dbReference type="InterPro" id="IPR011990">
    <property type="entry name" value="TPR-like_helical_dom_sf"/>
</dbReference>
<dbReference type="GO" id="GO:0003723">
    <property type="term" value="F:RNA binding"/>
    <property type="evidence" value="ECO:0007669"/>
    <property type="project" value="InterPro"/>
</dbReference>
<evidence type="ECO:0000313" key="2">
    <source>
        <dbReference type="EMBL" id="JAD82702.1"/>
    </source>
</evidence>
<evidence type="ECO:0008006" key="3">
    <source>
        <dbReference type="Google" id="ProtNLM"/>
    </source>
</evidence>
<accession>A0A0A9DG17</accession>
<feature type="region of interest" description="Disordered" evidence="1">
    <location>
        <begin position="89"/>
        <end position="111"/>
    </location>
</feature>
<dbReference type="AlphaFoldDB" id="A0A0A9DG17"/>
<organism evidence="2">
    <name type="scientific">Arundo donax</name>
    <name type="common">Giant reed</name>
    <name type="synonym">Donax arundinaceus</name>
    <dbReference type="NCBI Taxonomy" id="35708"/>
    <lineage>
        <taxon>Eukaryota</taxon>
        <taxon>Viridiplantae</taxon>
        <taxon>Streptophyta</taxon>
        <taxon>Embryophyta</taxon>
        <taxon>Tracheophyta</taxon>
        <taxon>Spermatophyta</taxon>
        <taxon>Magnoliopsida</taxon>
        <taxon>Liliopsida</taxon>
        <taxon>Poales</taxon>
        <taxon>Poaceae</taxon>
        <taxon>PACMAD clade</taxon>
        <taxon>Arundinoideae</taxon>
        <taxon>Arundineae</taxon>
        <taxon>Arundo</taxon>
    </lineage>
</organism>
<protein>
    <recommendedName>
        <fullName evidence="3">Pentacotripeptide-repeat region of PRORP domain-containing protein</fullName>
    </recommendedName>
</protein>
<dbReference type="InterPro" id="IPR046960">
    <property type="entry name" value="PPR_At4g14850-like_plant"/>
</dbReference>
<proteinExistence type="predicted"/>
<dbReference type="PANTHER" id="PTHR47926">
    <property type="entry name" value="PENTATRICOPEPTIDE REPEAT-CONTAINING PROTEIN"/>
    <property type="match status" value="1"/>
</dbReference>
<dbReference type="GO" id="GO:0009451">
    <property type="term" value="P:RNA modification"/>
    <property type="evidence" value="ECO:0007669"/>
    <property type="project" value="InterPro"/>
</dbReference>
<sequence>MRNLFGVSPQKSHYTCFLDMLGRAGCLTEAAHTIESMAIQPDLSMYRTLLAFCKLHNDLVVGENIARKALELDPSNTVLQNMLSGFCGAPGRQDRDEQTGLQDEEGCRYPR</sequence>
<name>A0A0A9DG17_ARUDO</name>